<dbReference type="InterPro" id="IPR001792">
    <property type="entry name" value="Acylphosphatase-like_dom"/>
</dbReference>
<protein>
    <recommendedName>
        <fullName evidence="2 4">acylphosphatase</fullName>
        <ecNumber evidence="2 4">3.6.1.7</ecNumber>
    </recommendedName>
</protein>
<dbReference type="AlphaFoldDB" id="A0A4S4AUT8"/>
<comment type="similarity">
    <text evidence="1 5">Belongs to the acylphosphatase family.</text>
</comment>
<evidence type="ECO:0000256" key="2">
    <source>
        <dbReference type="ARBA" id="ARBA00012150"/>
    </source>
</evidence>
<feature type="active site" evidence="4">
    <location>
        <position position="26"/>
    </location>
</feature>
<evidence type="ECO:0000256" key="4">
    <source>
        <dbReference type="PROSITE-ProRule" id="PRU00520"/>
    </source>
</evidence>
<dbReference type="PANTHER" id="PTHR47268:SF4">
    <property type="entry name" value="ACYLPHOSPHATASE"/>
    <property type="match status" value="1"/>
</dbReference>
<dbReference type="Pfam" id="PF00708">
    <property type="entry name" value="Acylphosphatase"/>
    <property type="match status" value="1"/>
</dbReference>
<dbReference type="SUPFAM" id="SSF54975">
    <property type="entry name" value="Acylphosphatase/BLUF domain-like"/>
    <property type="match status" value="1"/>
</dbReference>
<dbReference type="InterPro" id="IPR020456">
    <property type="entry name" value="Acylphosphatase"/>
</dbReference>
<gene>
    <name evidence="7" type="ORF">E6C76_13270</name>
</gene>
<dbReference type="OrthoDB" id="5295388at2"/>
<comment type="catalytic activity">
    <reaction evidence="3 4">
        <text>an acyl phosphate + H2O = a carboxylate + phosphate + H(+)</text>
        <dbReference type="Rhea" id="RHEA:14965"/>
        <dbReference type="ChEBI" id="CHEBI:15377"/>
        <dbReference type="ChEBI" id="CHEBI:15378"/>
        <dbReference type="ChEBI" id="CHEBI:29067"/>
        <dbReference type="ChEBI" id="CHEBI:43474"/>
        <dbReference type="ChEBI" id="CHEBI:59918"/>
        <dbReference type="EC" id="3.6.1.7"/>
    </reaction>
</comment>
<name>A0A4S4AUT8_9RHOO</name>
<dbReference type="EMBL" id="SSOC01000005">
    <property type="protein sequence ID" value="THF63564.1"/>
    <property type="molecule type" value="Genomic_DNA"/>
</dbReference>
<dbReference type="Gene3D" id="3.30.70.100">
    <property type="match status" value="1"/>
</dbReference>
<dbReference type="PRINTS" id="PR00112">
    <property type="entry name" value="ACYLPHPHTASE"/>
</dbReference>
<dbReference type="EC" id="3.6.1.7" evidence="2 4"/>
<evidence type="ECO:0000256" key="5">
    <source>
        <dbReference type="RuleBase" id="RU004168"/>
    </source>
</evidence>
<dbReference type="RefSeq" id="WP_136348725.1">
    <property type="nucleotide sequence ID" value="NZ_SSOC01000005.1"/>
</dbReference>
<evidence type="ECO:0000256" key="3">
    <source>
        <dbReference type="ARBA" id="ARBA00047645"/>
    </source>
</evidence>
<keyword evidence="8" id="KW-1185">Reference proteome</keyword>
<feature type="active site" evidence="4">
    <location>
        <position position="44"/>
    </location>
</feature>
<dbReference type="GO" id="GO:0003998">
    <property type="term" value="F:acylphosphatase activity"/>
    <property type="evidence" value="ECO:0007669"/>
    <property type="project" value="UniProtKB-EC"/>
</dbReference>
<dbReference type="PROSITE" id="PS51160">
    <property type="entry name" value="ACYLPHOSPHATASE_3"/>
    <property type="match status" value="1"/>
</dbReference>
<dbReference type="PANTHER" id="PTHR47268">
    <property type="entry name" value="ACYLPHOSPHATASE"/>
    <property type="match status" value="1"/>
</dbReference>
<dbReference type="Proteomes" id="UP000308430">
    <property type="component" value="Unassembled WGS sequence"/>
</dbReference>
<accession>A0A4S4AUT8</accession>
<evidence type="ECO:0000313" key="7">
    <source>
        <dbReference type="EMBL" id="THF63564.1"/>
    </source>
</evidence>
<reference evidence="7 8" key="1">
    <citation type="submission" date="2019-04" db="EMBL/GenBank/DDBJ databases">
        <title>Azoarcus nasutitermitis sp. nov. isolated from termite nest.</title>
        <authorList>
            <person name="Lin S.-Y."/>
            <person name="Hameed A."/>
            <person name="Hsu Y.-H."/>
            <person name="Young C.-C."/>
        </authorList>
    </citation>
    <scope>NUCLEOTIDE SEQUENCE [LARGE SCALE GENOMIC DNA]</scope>
    <source>
        <strain evidence="7 8">CC-YHH838</strain>
    </source>
</reference>
<proteinExistence type="inferred from homology"/>
<keyword evidence="4" id="KW-0378">Hydrolase</keyword>
<sequence length="99" mass="10696">MPDATSTSPIVRHLHIHGHVQGVWYRASAKAEADRLGLAGWTRNLQDDSVEALVAGPAQAVAEFIAWAHQGPPKARVERIDVSDREAPADTGFHILPDA</sequence>
<evidence type="ECO:0000259" key="6">
    <source>
        <dbReference type="PROSITE" id="PS51160"/>
    </source>
</evidence>
<feature type="domain" description="Acylphosphatase-like" evidence="6">
    <location>
        <begin position="11"/>
        <end position="97"/>
    </location>
</feature>
<dbReference type="InterPro" id="IPR036046">
    <property type="entry name" value="Acylphosphatase-like_dom_sf"/>
</dbReference>
<evidence type="ECO:0000313" key="8">
    <source>
        <dbReference type="Proteomes" id="UP000308430"/>
    </source>
</evidence>
<comment type="caution">
    <text evidence="7">The sequence shown here is derived from an EMBL/GenBank/DDBJ whole genome shotgun (WGS) entry which is preliminary data.</text>
</comment>
<evidence type="ECO:0000256" key="1">
    <source>
        <dbReference type="ARBA" id="ARBA00005614"/>
    </source>
</evidence>
<organism evidence="7 8">
    <name type="scientific">Pseudothauera nasutitermitis</name>
    <dbReference type="NCBI Taxonomy" id="2565930"/>
    <lineage>
        <taxon>Bacteria</taxon>
        <taxon>Pseudomonadati</taxon>
        <taxon>Pseudomonadota</taxon>
        <taxon>Betaproteobacteria</taxon>
        <taxon>Rhodocyclales</taxon>
        <taxon>Zoogloeaceae</taxon>
        <taxon>Pseudothauera</taxon>
    </lineage>
</organism>